<dbReference type="SUPFAM" id="SSF52518">
    <property type="entry name" value="Thiamin diphosphate-binding fold (THDP-binding)"/>
    <property type="match status" value="2"/>
</dbReference>
<dbReference type="InterPro" id="IPR005474">
    <property type="entry name" value="Transketolase_N"/>
</dbReference>
<dbReference type="AlphaFoldDB" id="A0A2H0TEP7"/>
<dbReference type="GO" id="GO:0005737">
    <property type="term" value="C:cytoplasm"/>
    <property type="evidence" value="ECO:0007669"/>
    <property type="project" value="UniProtKB-ARBA"/>
</dbReference>
<evidence type="ECO:0000256" key="3">
    <source>
        <dbReference type="ARBA" id="ARBA00001964"/>
    </source>
</evidence>
<dbReference type="InterPro" id="IPR033248">
    <property type="entry name" value="Transketolase_C"/>
</dbReference>
<dbReference type="Pfam" id="PF00456">
    <property type="entry name" value="Transketolase_N"/>
    <property type="match status" value="1"/>
</dbReference>
<gene>
    <name evidence="6" type="ORF">COU47_00705</name>
</gene>
<dbReference type="InterPro" id="IPR005475">
    <property type="entry name" value="Transketolase-like_Pyr-bd"/>
</dbReference>
<dbReference type="Pfam" id="PF02780">
    <property type="entry name" value="Transketolase_C"/>
    <property type="match status" value="1"/>
</dbReference>
<comment type="caution">
    <text evidence="6">The sequence shown here is derived from an EMBL/GenBank/DDBJ whole genome shotgun (WGS) entry which is preliminary data.</text>
</comment>
<dbReference type="InterPro" id="IPR051157">
    <property type="entry name" value="PDH/Transketolase"/>
</dbReference>
<dbReference type="CDD" id="cd02012">
    <property type="entry name" value="TPP_TK"/>
    <property type="match status" value="1"/>
</dbReference>
<evidence type="ECO:0000256" key="4">
    <source>
        <dbReference type="ARBA" id="ARBA00007131"/>
    </source>
</evidence>
<dbReference type="InterPro" id="IPR029061">
    <property type="entry name" value="THDP-binding"/>
</dbReference>
<dbReference type="Gene3D" id="3.40.50.970">
    <property type="match status" value="2"/>
</dbReference>
<reference evidence="7" key="1">
    <citation type="submission" date="2017-09" db="EMBL/GenBank/DDBJ databases">
        <title>Depth-based differentiation of microbial function through sediment-hosted aquifers and enrichment of novel symbionts in the deep terrestrial subsurface.</title>
        <authorList>
            <person name="Probst A.J."/>
            <person name="Ladd B."/>
            <person name="Jarett J.K."/>
            <person name="Geller-Mcgrath D.E."/>
            <person name="Sieber C.M.K."/>
            <person name="Emerson J.B."/>
            <person name="Anantharaman K."/>
            <person name="Thomas B.C."/>
            <person name="Malmstrom R."/>
            <person name="Stieglmeier M."/>
            <person name="Klingl A."/>
            <person name="Woyke T."/>
            <person name="Ryan C.M."/>
            <person name="Banfield J.F."/>
        </authorList>
    </citation>
    <scope>NUCLEOTIDE SEQUENCE [LARGE SCALE GENOMIC DNA]</scope>
</reference>
<accession>A0A2H0TEP7</accession>
<dbReference type="CDD" id="cd07033">
    <property type="entry name" value="TPP_PYR_DXS_TK_like"/>
    <property type="match status" value="1"/>
</dbReference>
<comment type="similarity">
    <text evidence="4">Belongs to the transketolase family.</text>
</comment>
<dbReference type="PANTHER" id="PTHR43825">
    <property type="entry name" value="PYRUVATE DEHYDROGENASE E1 COMPONENT"/>
    <property type="match status" value="1"/>
</dbReference>
<evidence type="ECO:0000313" key="7">
    <source>
        <dbReference type="Proteomes" id="UP000231503"/>
    </source>
</evidence>
<comment type="cofactor">
    <cofactor evidence="3">
        <name>thiamine diphosphate</name>
        <dbReference type="ChEBI" id="CHEBI:58937"/>
    </cofactor>
</comment>
<dbReference type="Pfam" id="PF02779">
    <property type="entry name" value="Transket_pyr"/>
    <property type="match status" value="1"/>
</dbReference>
<protein>
    <submittedName>
        <fullName evidence="6">Transketolase</fullName>
    </submittedName>
</protein>
<dbReference type="SUPFAM" id="SSF52922">
    <property type="entry name" value="TK C-terminal domain-like"/>
    <property type="match status" value="1"/>
</dbReference>
<evidence type="ECO:0000259" key="5">
    <source>
        <dbReference type="SMART" id="SM00861"/>
    </source>
</evidence>
<comment type="cofactor">
    <cofactor evidence="2">
        <name>Mg(2+)</name>
        <dbReference type="ChEBI" id="CHEBI:18420"/>
    </cofactor>
</comment>
<comment type="cofactor">
    <cofactor evidence="1">
        <name>Mn(2+)</name>
        <dbReference type="ChEBI" id="CHEBI:29035"/>
    </cofactor>
</comment>
<dbReference type="SMART" id="SM00861">
    <property type="entry name" value="Transket_pyr"/>
    <property type="match status" value="1"/>
</dbReference>
<organism evidence="6 7">
    <name type="scientific">Candidatus Niyogibacteria bacterium CG10_big_fil_rev_8_21_14_0_10_46_36</name>
    <dbReference type="NCBI Taxonomy" id="1974726"/>
    <lineage>
        <taxon>Bacteria</taxon>
        <taxon>Candidatus Niyogiibacteriota</taxon>
    </lineage>
</organism>
<dbReference type="Gene3D" id="3.40.50.920">
    <property type="match status" value="1"/>
</dbReference>
<evidence type="ECO:0000256" key="2">
    <source>
        <dbReference type="ARBA" id="ARBA00001946"/>
    </source>
</evidence>
<dbReference type="PANTHER" id="PTHR43825:SF1">
    <property type="entry name" value="TRANSKETOLASE-LIKE PYRIMIDINE-BINDING DOMAIN-CONTAINING PROTEIN"/>
    <property type="match status" value="1"/>
</dbReference>
<evidence type="ECO:0000256" key="1">
    <source>
        <dbReference type="ARBA" id="ARBA00001936"/>
    </source>
</evidence>
<sequence length="628" mass="69887">MRESIKDTFSLCPVLADIFRINALYMIQNAGSGHIGTSFSVIDMLTWIWVRRLHNPNNADYSSDIIFSSKGHDAPAFYALLIGMERLAFEKIHALRRIGGLPGHPDRMIPGMVTNTGSLGMGISKAKGMVSAKRLQGKLGNVYVICGDGELQEGQVWESLVSAKAEQMSELTVIIDHNKYQSDRLVSETSDLGNIKAKFEAFGWNAFEINGHDISALENVLWHAFYDQRKPGNPRVIIAHTVKGKGVSFMEDSSEDGWYQYHSGALTQERYEHAFAELFSALTQKTAALNMHPVAVRKRTAAVATSNSAKKQEKLVSAYGEELVSMARERGDIVALDADLVKDCGLVQFREEFPERYFQCGIAEQDMVSRAGGMALGGLLPVVHSFGCFLTLRPNEQIYNNATERTKIIYTGSLAGLIPAGPGHSHQSVRDIPLMTMPGMTIIQPANEQEARMAIRWAVEKNDESTYIRLVTVPCECPYELAPAYELEKGKGAMLKGGDDVAILAYGPVMLTEAWIAAEQAWREERISVAIFNMPWLNCIDGNWLRSVAFEDFSCVFVIDDHYCDTGLGERFMAEITRLYQKNIECPIVYTIGIEDIPACGTADEALRYHGLHADSIVQKIKKRYTER</sequence>
<name>A0A2H0TEP7_9BACT</name>
<proteinExistence type="inferred from homology"/>
<dbReference type="InterPro" id="IPR009014">
    <property type="entry name" value="Transketo_C/PFOR_II"/>
</dbReference>
<feature type="domain" description="Transketolase-like pyrimidine-binding" evidence="5">
    <location>
        <begin position="313"/>
        <end position="475"/>
    </location>
</feature>
<dbReference type="Proteomes" id="UP000231503">
    <property type="component" value="Unassembled WGS sequence"/>
</dbReference>
<dbReference type="EMBL" id="PFCO01000001">
    <property type="protein sequence ID" value="PIR70013.1"/>
    <property type="molecule type" value="Genomic_DNA"/>
</dbReference>
<evidence type="ECO:0000313" key="6">
    <source>
        <dbReference type="EMBL" id="PIR70013.1"/>
    </source>
</evidence>